<dbReference type="SMART" id="SM00052">
    <property type="entry name" value="EAL"/>
    <property type="match status" value="1"/>
</dbReference>
<dbReference type="PANTHER" id="PTHR33121">
    <property type="entry name" value="CYCLIC DI-GMP PHOSPHODIESTERASE PDEF"/>
    <property type="match status" value="1"/>
</dbReference>
<sequence>MTTPTTQPSRPHLMLHERPKPVWPIMMVGFDPDLCTHIAHLFSDYAISGHVIKVMPCHTPEKALQQLLERRYALVIINAGLLDLNDPDNLVRVMREDFQQHHTRYIVVDSEPGETPMAEWLLEMHIQDYRHLQHINDNDWLMIVTQACQNYQLSMANNRQERGLEKVISATTDLLNKTSLRHFAEGILDQLSASLGLDEDGLICVQRRVRTPNSPCSPLYITAATGQHASLIGEPLSQLAALDIQSAFETCIEQQGPIFDTHYTALYYNNSHWEGAIYIDCECCPSDDYQQLLEIFASNISQCNELISKVNKLSFIAYHDTLTKVPNRTRFLLELDQRAKTQDVNTVIALIDLSHFADLNEGLGVETGNRLLINVTERLQNYLGDTCYIARIGADVFGLIGQQQDLNPDSIRATLSTPFDVGELSYSMRYNVGLCRLLAGEMTGLTLLKRSYIALARAKRNSARNYEFFLEEMEFDNRWRTDIINQLKNDFYEGHLSLWYQPQINLKTGAVCGIEALVRWPDSAGGFIQPPSIFIPLAEYSGLIIDIGDWILEEACRTFDKLKRQQHTLQSVCVNIGIPQFKQFNLIKIIQRLTQEYKLPAGTLVIEVTEQLAMHDPQLVIENLHTLQKLGVHAAIDDFGTGYSSLNTLRHLAIDRLKIDTQFIHEISHSNAEHARPPFAETLISLGQKLGLKLVAEGVETQAQANTLRQIGCHQAQGFFFAKPMPFDELLDWLNDNPSLSF</sequence>
<feature type="domain" description="EAL" evidence="1">
    <location>
        <begin position="480"/>
        <end position="738"/>
    </location>
</feature>
<dbReference type="InterPro" id="IPR021800">
    <property type="entry name" value="DUF3369"/>
</dbReference>
<dbReference type="AlphaFoldDB" id="A0AAW7XH09"/>
<dbReference type="CDD" id="cd01949">
    <property type="entry name" value="GGDEF"/>
    <property type="match status" value="1"/>
</dbReference>
<dbReference type="SUPFAM" id="SSF55073">
    <property type="entry name" value="Nucleotide cyclase"/>
    <property type="match status" value="1"/>
</dbReference>
<reference evidence="3" key="1">
    <citation type="submission" date="2023-07" db="EMBL/GenBank/DDBJ databases">
        <title>Genome content predicts the carbon catabolic preferences of heterotrophic bacteria.</title>
        <authorList>
            <person name="Gralka M."/>
        </authorList>
    </citation>
    <scope>NUCLEOTIDE SEQUENCE</scope>
    <source>
        <strain evidence="3">I2M16</strain>
    </source>
</reference>
<evidence type="ECO:0000259" key="1">
    <source>
        <dbReference type="PROSITE" id="PS50883"/>
    </source>
</evidence>
<dbReference type="CDD" id="cd01948">
    <property type="entry name" value="EAL"/>
    <property type="match status" value="1"/>
</dbReference>
<dbReference type="Proteomes" id="UP001169862">
    <property type="component" value="Unassembled WGS sequence"/>
</dbReference>
<dbReference type="PANTHER" id="PTHR33121:SF70">
    <property type="entry name" value="SIGNALING PROTEIN YKOW"/>
    <property type="match status" value="1"/>
</dbReference>
<dbReference type="Gene3D" id="3.30.70.270">
    <property type="match status" value="1"/>
</dbReference>
<proteinExistence type="predicted"/>
<dbReference type="Pfam" id="PF00990">
    <property type="entry name" value="GGDEF"/>
    <property type="match status" value="1"/>
</dbReference>
<dbReference type="Pfam" id="PF11849">
    <property type="entry name" value="DUF3369"/>
    <property type="match status" value="1"/>
</dbReference>
<name>A0AAW7XH09_9GAMM</name>
<dbReference type="InterPro" id="IPR029787">
    <property type="entry name" value="Nucleotide_cyclase"/>
</dbReference>
<dbReference type="PROSITE" id="PS50883">
    <property type="entry name" value="EAL"/>
    <property type="match status" value="1"/>
</dbReference>
<evidence type="ECO:0000313" key="4">
    <source>
        <dbReference type="Proteomes" id="UP001169862"/>
    </source>
</evidence>
<dbReference type="EMBL" id="JAUOPG010000004">
    <property type="protein sequence ID" value="MDO6453320.1"/>
    <property type="molecule type" value="Genomic_DNA"/>
</dbReference>
<accession>A0AAW7XH09</accession>
<dbReference type="InterPro" id="IPR050706">
    <property type="entry name" value="Cyclic-di-GMP_PDE-like"/>
</dbReference>
<dbReference type="PROSITE" id="PS50887">
    <property type="entry name" value="GGDEF"/>
    <property type="match status" value="1"/>
</dbReference>
<evidence type="ECO:0000259" key="2">
    <source>
        <dbReference type="PROSITE" id="PS50887"/>
    </source>
</evidence>
<protein>
    <submittedName>
        <fullName evidence="3">EAL domain-containing protein</fullName>
    </submittedName>
</protein>
<dbReference type="InterPro" id="IPR001633">
    <property type="entry name" value="EAL_dom"/>
</dbReference>
<dbReference type="InterPro" id="IPR000160">
    <property type="entry name" value="GGDEF_dom"/>
</dbReference>
<dbReference type="RefSeq" id="WP_303549523.1">
    <property type="nucleotide sequence ID" value="NZ_JAUOPG010000004.1"/>
</dbReference>
<dbReference type="Gene3D" id="3.20.20.450">
    <property type="entry name" value="EAL domain"/>
    <property type="match status" value="1"/>
</dbReference>
<gene>
    <name evidence="3" type="ORF">Q4490_07060</name>
</gene>
<dbReference type="InterPro" id="IPR035919">
    <property type="entry name" value="EAL_sf"/>
</dbReference>
<dbReference type="SMART" id="SM00267">
    <property type="entry name" value="GGDEF"/>
    <property type="match status" value="1"/>
</dbReference>
<dbReference type="NCBIfam" id="TIGR00254">
    <property type="entry name" value="GGDEF"/>
    <property type="match status" value="1"/>
</dbReference>
<dbReference type="SUPFAM" id="SSF141868">
    <property type="entry name" value="EAL domain-like"/>
    <property type="match status" value="1"/>
</dbReference>
<comment type="caution">
    <text evidence="3">The sequence shown here is derived from an EMBL/GenBank/DDBJ whole genome shotgun (WGS) entry which is preliminary data.</text>
</comment>
<organism evidence="3 4">
    <name type="scientific">Neptunomonas phycophila</name>
    <dbReference type="NCBI Taxonomy" id="1572645"/>
    <lineage>
        <taxon>Bacteria</taxon>
        <taxon>Pseudomonadati</taxon>
        <taxon>Pseudomonadota</taxon>
        <taxon>Gammaproteobacteria</taxon>
        <taxon>Oceanospirillales</taxon>
        <taxon>Oceanospirillaceae</taxon>
        <taxon>Neptunomonas</taxon>
    </lineage>
</organism>
<evidence type="ECO:0000313" key="3">
    <source>
        <dbReference type="EMBL" id="MDO6453320.1"/>
    </source>
</evidence>
<dbReference type="GO" id="GO:0071111">
    <property type="term" value="F:cyclic-guanylate-specific phosphodiesterase activity"/>
    <property type="evidence" value="ECO:0007669"/>
    <property type="project" value="InterPro"/>
</dbReference>
<dbReference type="InterPro" id="IPR043128">
    <property type="entry name" value="Rev_trsase/Diguanyl_cyclase"/>
</dbReference>
<feature type="domain" description="GGDEF" evidence="2">
    <location>
        <begin position="344"/>
        <end position="472"/>
    </location>
</feature>
<dbReference type="Pfam" id="PF00563">
    <property type="entry name" value="EAL"/>
    <property type="match status" value="1"/>
</dbReference>